<feature type="compositionally biased region" description="Basic and acidic residues" evidence="1">
    <location>
        <begin position="1"/>
        <end position="12"/>
    </location>
</feature>
<gene>
    <name evidence="3" type="primary">dltD</name>
    <name evidence="3" type="ORF">H9X80_06590</name>
</gene>
<organism evidence="3 4">
    <name type="scientific">Olsenella profusa</name>
    <dbReference type="NCBI Taxonomy" id="138595"/>
    <lineage>
        <taxon>Bacteria</taxon>
        <taxon>Bacillati</taxon>
        <taxon>Actinomycetota</taxon>
        <taxon>Coriobacteriia</taxon>
        <taxon>Coriobacteriales</taxon>
        <taxon>Atopobiaceae</taxon>
        <taxon>Olsenella</taxon>
    </lineage>
</organism>
<dbReference type="InterPro" id="IPR023896">
    <property type="entry name" value="LTA_DltD"/>
</dbReference>
<sequence>MTRLRPGADGKRGASPADARGEQGASPADARGEQPVSQPEGSAGHRRSGPGVRLLLAVCAGVAVLGVVLLAFDAWVLPGNGPADSTKLYDYVYADGKSENADFVLNNMSPDGYLCFGSSEFYISKDKVSMCPQAVFGENVTGVDMTYIGEGYDQSLWQAIAAGAYGSRVANKKVMIVVSPQWFFKGGGDQDKFYTKFSYSLYRAFAQNPNVSDETKAYVRQRCADLGVDEGQLAAASRKTPLDAINDDAYALADSWRLRTQVPNIVSLAPSKSAARTAGVPTGEPDWDALLDQARSEGAAASTSNDFGVYDAYWEKNHQYMPELFENFHEADTEYADLSCFLRVCREVGLEPLVCILPVHGPWYDIADVSTGERAAYYARIRQICDDAGAAYADFSSCEYEKYFLCDTVHPGWVGWVRIERAFYDFVNGQDDDFLGGAGFGDAPGLAAEGGA</sequence>
<name>A0ABS2F3R8_9ACTN</name>
<reference evidence="3 4" key="1">
    <citation type="journal article" date="2021" name="Sci. Rep.">
        <title>The distribution of antibiotic resistance genes in chicken gut microbiota commensals.</title>
        <authorList>
            <person name="Juricova H."/>
            <person name="Matiasovicova J."/>
            <person name="Kubasova T."/>
            <person name="Cejkova D."/>
            <person name="Rychlik I."/>
        </authorList>
    </citation>
    <scope>NUCLEOTIDE SEQUENCE [LARGE SCALE GENOMIC DNA]</scope>
    <source>
        <strain evidence="3 4">An794</strain>
    </source>
</reference>
<dbReference type="NCBIfam" id="TIGR04092">
    <property type="entry name" value="LTA_DltD"/>
    <property type="match status" value="1"/>
</dbReference>
<dbReference type="InterPro" id="IPR006998">
    <property type="entry name" value="DltD"/>
</dbReference>
<accession>A0ABS2F3R8</accession>
<evidence type="ECO:0000256" key="2">
    <source>
        <dbReference type="SAM" id="Phobius"/>
    </source>
</evidence>
<dbReference type="Proteomes" id="UP000712527">
    <property type="component" value="Unassembled WGS sequence"/>
</dbReference>
<feature type="transmembrane region" description="Helical" evidence="2">
    <location>
        <begin position="54"/>
        <end position="77"/>
    </location>
</feature>
<evidence type="ECO:0000313" key="3">
    <source>
        <dbReference type="EMBL" id="MBM6775208.1"/>
    </source>
</evidence>
<dbReference type="SUPFAM" id="SSF52266">
    <property type="entry name" value="SGNH hydrolase"/>
    <property type="match status" value="1"/>
</dbReference>
<keyword evidence="2" id="KW-1133">Transmembrane helix</keyword>
<keyword evidence="2" id="KW-0472">Membrane</keyword>
<keyword evidence="4" id="KW-1185">Reference proteome</keyword>
<dbReference type="PANTHER" id="PTHR40039:SF1">
    <property type="entry name" value="PROTEIN DLTD"/>
    <property type="match status" value="1"/>
</dbReference>
<comment type="caution">
    <text evidence="3">The sequence shown here is derived from an EMBL/GenBank/DDBJ whole genome shotgun (WGS) entry which is preliminary data.</text>
</comment>
<dbReference type="Pfam" id="PF04914">
    <property type="entry name" value="DltD"/>
    <property type="match status" value="1"/>
</dbReference>
<keyword evidence="2" id="KW-0812">Transmembrane</keyword>
<protein>
    <submittedName>
        <fullName evidence="3">D-alanyl-lipoteichoic acid biosynthesis protein DltD</fullName>
    </submittedName>
</protein>
<proteinExistence type="predicted"/>
<evidence type="ECO:0000256" key="1">
    <source>
        <dbReference type="SAM" id="MobiDB-lite"/>
    </source>
</evidence>
<evidence type="ECO:0000313" key="4">
    <source>
        <dbReference type="Proteomes" id="UP000712527"/>
    </source>
</evidence>
<dbReference type="EMBL" id="JACSNQ010000013">
    <property type="protein sequence ID" value="MBM6775208.1"/>
    <property type="molecule type" value="Genomic_DNA"/>
</dbReference>
<dbReference type="PANTHER" id="PTHR40039">
    <property type="entry name" value="PROTEIN DLTD"/>
    <property type="match status" value="1"/>
</dbReference>
<feature type="region of interest" description="Disordered" evidence="1">
    <location>
        <begin position="1"/>
        <end position="46"/>
    </location>
</feature>